<dbReference type="SMART" id="SM00342">
    <property type="entry name" value="HTH_ARAC"/>
    <property type="match status" value="1"/>
</dbReference>
<dbReference type="PROSITE" id="PS00041">
    <property type="entry name" value="HTH_ARAC_FAMILY_1"/>
    <property type="match status" value="1"/>
</dbReference>
<gene>
    <name evidence="5" type="ORF">SAMN04488502_11139</name>
</gene>
<evidence type="ECO:0000256" key="2">
    <source>
        <dbReference type="ARBA" id="ARBA00023125"/>
    </source>
</evidence>
<dbReference type="InterPro" id="IPR018060">
    <property type="entry name" value="HTH_AraC"/>
</dbReference>
<dbReference type="PANTHER" id="PTHR43280:SF29">
    <property type="entry name" value="ARAC-FAMILY TRANSCRIPTIONAL REGULATOR"/>
    <property type="match status" value="1"/>
</dbReference>
<dbReference type="GO" id="GO:0003700">
    <property type="term" value="F:DNA-binding transcription factor activity"/>
    <property type="evidence" value="ECO:0007669"/>
    <property type="project" value="InterPro"/>
</dbReference>
<organism evidence="5 6">
    <name type="scientific">Dendrosporobacter quercicolus</name>
    <dbReference type="NCBI Taxonomy" id="146817"/>
    <lineage>
        <taxon>Bacteria</taxon>
        <taxon>Bacillati</taxon>
        <taxon>Bacillota</taxon>
        <taxon>Negativicutes</taxon>
        <taxon>Selenomonadales</taxon>
        <taxon>Sporomusaceae</taxon>
        <taxon>Dendrosporobacter</taxon>
    </lineage>
</organism>
<dbReference type="EMBL" id="FNHB01000011">
    <property type="protein sequence ID" value="SDN06156.1"/>
    <property type="molecule type" value="Genomic_DNA"/>
</dbReference>
<dbReference type="InterPro" id="IPR009057">
    <property type="entry name" value="Homeodomain-like_sf"/>
</dbReference>
<dbReference type="PROSITE" id="PS01124">
    <property type="entry name" value="HTH_ARAC_FAMILY_2"/>
    <property type="match status" value="1"/>
</dbReference>
<evidence type="ECO:0000313" key="6">
    <source>
        <dbReference type="Proteomes" id="UP000214880"/>
    </source>
</evidence>
<feature type="domain" description="HTH araC/xylS-type" evidence="4">
    <location>
        <begin position="170"/>
        <end position="268"/>
    </location>
</feature>
<dbReference type="RefSeq" id="WP_217636918.1">
    <property type="nucleotide sequence ID" value="NZ_FNHB01000011.1"/>
</dbReference>
<dbReference type="InterPro" id="IPR018062">
    <property type="entry name" value="HTH_AraC-typ_CS"/>
</dbReference>
<dbReference type="PRINTS" id="PR00032">
    <property type="entry name" value="HTHARAC"/>
</dbReference>
<reference evidence="5 6" key="1">
    <citation type="submission" date="2016-10" db="EMBL/GenBank/DDBJ databases">
        <authorList>
            <person name="de Groot N.N."/>
        </authorList>
    </citation>
    <scope>NUCLEOTIDE SEQUENCE [LARGE SCALE GENOMIC DNA]</scope>
    <source>
        <strain evidence="5 6">DSM 1736</strain>
    </source>
</reference>
<keyword evidence="1" id="KW-0805">Transcription regulation</keyword>
<accession>A0A1G9YBX9</accession>
<evidence type="ECO:0000256" key="1">
    <source>
        <dbReference type="ARBA" id="ARBA00023015"/>
    </source>
</evidence>
<dbReference type="STRING" id="146817.SAMN04488502_11139"/>
<name>A0A1G9YBX9_9FIRM</name>
<dbReference type="Pfam" id="PF12833">
    <property type="entry name" value="HTH_18"/>
    <property type="match status" value="1"/>
</dbReference>
<dbReference type="GO" id="GO:0043565">
    <property type="term" value="F:sequence-specific DNA binding"/>
    <property type="evidence" value="ECO:0007669"/>
    <property type="project" value="InterPro"/>
</dbReference>
<dbReference type="AlphaFoldDB" id="A0A1G9YBX9"/>
<keyword evidence="6" id="KW-1185">Reference proteome</keyword>
<dbReference type="InterPro" id="IPR020449">
    <property type="entry name" value="Tscrpt_reg_AraC-type_HTH"/>
</dbReference>
<evidence type="ECO:0000256" key="3">
    <source>
        <dbReference type="ARBA" id="ARBA00023163"/>
    </source>
</evidence>
<evidence type="ECO:0000313" key="5">
    <source>
        <dbReference type="EMBL" id="SDN06156.1"/>
    </source>
</evidence>
<dbReference type="Gene3D" id="1.10.10.60">
    <property type="entry name" value="Homeodomain-like"/>
    <property type="match status" value="2"/>
</dbReference>
<dbReference type="Proteomes" id="UP000214880">
    <property type="component" value="Unassembled WGS sequence"/>
</dbReference>
<keyword evidence="2" id="KW-0238">DNA-binding</keyword>
<evidence type="ECO:0000259" key="4">
    <source>
        <dbReference type="PROSITE" id="PS01124"/>
    </source>
</evidence>
<dbReference type="SUPFAM" id="SSF46689">
    <property type="entry name" value="Homeodomain-like"/>
    <property type="match status" value="2"/>
</dbReference>
<protein>
    <submittedName>
        <fullName evidence="5">Transcriptional regulator, AraC family</fullName>
    </submittedName>
</protein>
<keyword evidence="3" id="KW-0804">Transcription</keyword>
<sequence length="274" mass="30123">MNVNQLVDYYAQTPLFFQDIFMDGALPGNQATGGRTGEGCCGLIIPLAGSACFALNGTAYVLEPGMIVHAGSDMQLDKAVLGSKTWRYAVIHYQIFEQHSTGSSCYDRHFNIPTGPSPRITTMVQQLLACSARPDSLALLRSKTLFTNLIEETVLAAKRQHKDNHGELIADAVAFMHENYAEQISIAQLAAQYGFNGKRFAEIFQKHIAMAPVVYLSKFRIDRAKDLLKSCGCTVAEIAECVGYKDAAYFSRLFKKQVGISPTAFREQSGKSLC</sequence>
<dbReference type="PANTHER" id="PTHR43280">
    <property type="entry name" value="ARAC-FAMILY TRANSCRIPTIONAL REGULATOR"/>
    <property type="match status" value="1"/>
</dbReference>
<proteinExistence type="predicted"/>